<protein>
    <submittedName>
        <fullName evidence="1">Uncharacterized protein</fullName>
    </submittedName>
</protein>
<dbReference type="Ensembl" id="ENSNMLT00000030866.1">
    <property type="protein sequence ID" value="ENSNMLP00000027627.1"/>
    <property type="gene ID" value="ENSNMLG00000017612.1"/>
</dbReference>
<sequence length="72" mass="7806">MSKSIPSCAALWYSDGRGLPPCLLHCGARRYLIKLSAAGRPAFNPGLMRVPAHSPLQMHRDEPVWSCTGQSG</sequence>
<proteinExistence type="predicted"/>
<evidence type="ECO:0000313" key="2">
    <source>
        <dbReference type="Proteomes" id="UP000694523"/>
    </source>
</evidence>
<name>A0A8C6TWU0_9GOBI</name>
<keyword evidence="2" id="KW-1185">Reference proteome</keyword>
<evidence type="ECO:0000313" key="1">
    <source>
        <dbReference type="Ensembl" id="ENSNMLP00000027627.1"/>
    </source>
</evidence>
<reference evidence="1" key="1">
    <citation type="submission" date="2025-08" db="UniProtKB">
        <authorList>
            <consortium name="Ensembl"/>
        </authorList>
    </citation>
    <scope>IDENTIFICATION</scope>
</reference>
<organism evidence="1 2">
    <name type="scientific">Neogobius melanostomus</name>
    <name type="common">round goby</name>
    <dbReference type="NCBI Taxonomy" id="47308"/>
    <lineage>
        <taxon>Eukaryota</taxon>
        <taxon>Metazoa</taxon>
        <taxon>Chordata</taxon>
        <taxon>Craniata</taxon>
        <taxon>Vertebrata</taxon>
        <taxon>Euteleostomi</taxon>
        <taxon>Actinopterygii</taxon>
        <taxon>Neopterygii</taxon>
        <taxon>Teleostei</taxon>
        <taxon>Neoteleostei</taxon>
        <taxon>Acanthomorphata</taxon>
        <taxon>Gobiaria</taxon>
        <taxon>Gobiiformes</taxon>
        <taxon>Gobioidei</taxon>
        <taxon>Gobiidae</taxon>
        <taxon>Benthophilinae</taxon>
        <taxon>Neogobiini</taxon>
        <taxon>Neogobius</taxon>
    </lineage>
</organism>
<accession>A0A8C6TWU0</accession>
<reference evidence="1" key="2">
    <citation type="submission" date="2025-09" db="UniProtKB">
        <authorList>
            <consortium name="Ensembl"/>
        </authorList>
    </citation>
    <scope>IDENTIFICATION</scope>
</reference>
<dbReference type="AlphaFoldDB" id="A0A8C6TWU0"/>
<dbReference type="Proteomes" id="UP000694523">
    <property type="component" value="Unplaced"/>
</dbReference>